<organism evidence="1 2">
    <name type="scientific">Ancylostoma ceylanicum</name>
    <dbReference type="NCBI Taxonomy" id="53326"/>
    <lineage>
        <taxon>Eukaryota</taxon>
        <taxon>Metazoa</taxon>
        <taxon>Ecdysozoa</taxon>
        <taxon>Nematoda</taxon>
        <taxon>Chromadorea</taxon>
        <taxon>Rhabditida</taxon>
        <taxon>Rhabditina</taxon>
        <taxon>Rhabditomorpha</taxon>
        <taxon>Strongyloidea</taxon>
        <taxon>Ancylostomatidae</taxon>
        <taxon>Ancylostomatinae</taxon>
        <taxon>Ancylostoma</taxon>
    </lineage>
</organism>
<reference evidence="2" key="1">
    <citation type="journal article" date="2015" name="Nat. Genet.">
        <title>The genome and transcriptome of the zoonotic hookworm Ancylostoma ceylanicum identify infection-specific gene families.</title>
        <authorList>
            <person name="Schwarz E.M."/>
            <person name="Hu Y."/>
            <person name="Antoshechkin I."/>
            <person name="Miller M.M."/>
            <person name="Sternberg P.W."/>
            <person name="Aroian R.V."/>
        </authorList>
    </citation>
    <scope>NUCLEOTIDE SEQUENCE</scope>
    <source>
        <strain evidence="2">HY135</strain>
    </source>
</reference>
<protein>
    <submittedName>
        <fullName evidence="1">Uncharacterized protein</fullName>
    </submittedName>
</protein>
<dbReference type="AlphaFoldDB" id="A0A016W835"/>
<evidence type="ECO:0000313" key="2">
    <source>
        <dbReference type="Proteomes" id="UP000024635"/>
    </source>
</evidence>
<proteinExistence type="predicted"/>
<comment type="caution">
    <text evidence="1">The sequence shown here is derived from an EMBL/GenBank/DDBJ whole genome shotgun (WGS) entry which is preliminary data.</text>
</comment>
<accession>A0A016W835</accession>
<sequence>MYHCVEVHACSIPFTSDWGTLTSSWLRLRCLSPQRHDERQKVLEVVSHFNKKVRIYALRLAFPLLRQTLERLLGTTAFMTIALS</sequence>
<keyword evidence="2" id="KW-1185">Reference proteome</keyword>
<evidence type="ECO:0000313" key="1">
    <source>
        <dbReference type="EMBL" id="EYC35780.1"/>
    </source>
</evidence>
<gene>
    <name evidence="1" type="primary">Acey_s0985.g3290</name>
    <name evidence="1" type="ORF">Y032_0985g3290</name>
</gene>
<name>A0A016W835_9BILA</name>
<dbReference type="EMBL" id="JARK01000585">
    <property type="protein sequence ID" value="EYC35780.1"/>
    <property type="molecule type" value="Genomic_DNA"/>
</dbReference>
<dbReference type="Proteomes" id="UP000024635">
    <property type="component" value="Unassembled WGS sequence"/>
</dbReference>